<dbReference type="Gene3D" id="1.10.760.10">
    <property type="entry name" value="Cytochrome c-like domain"/>
    <property type="match status" value="1"/>
</dbReference>
<dbReference type="SUPFAM" id="SSF46626">
    <property type="entry name" value="Cytochrome c"/>
    <property type="match status" value="1"/>
</dbReference>
<protein>
    <recommendedName>
        <fullName evidence="1">Di-haem cytochrome c peroxidase domain-containing protein</fullName>
    </recommendedName>
</protein>
<reference evidence="2" key="1">
    <citation type="submission" date="2021-11" db="EMBL/GenBank/DDBJ databases">
        <authorList>
            <person name="Rodrigo-Torres L."/>
            <person name="Arahal R. D."/>
            <person name="Lucena T."/>
        </authorList>
    </citation>
    <scope>NUCLEOTIDE SEQUENCE</scope>
    <source>
        <strain evidence="2">CECT 7928</strain>
    </source>
</reference>
<organism evidence="2 3">
    <name type="scientific">Vibrio marisflavi CECT 7928</name>
    <dbReference type="NCBI Taxonomy" id="634439"/>
    <lineage>
        <taxon>Bacteria</taxon>
        <taxon>Pseudomonadati</taxon>
        <taxon>Pseudomonadota</taxon>
        <taxon>Gammaproteobacteria</taxon>
        <taxon>Vibrionales</taxon>
        <taxon>Vibrionaceae</taxon>
        <taxon>Vibrio</taxon>
    </lineage>
</organism>
<proteinExistence type="predicted"/>
<comment type="caution">
    <text evidence="2">The sequence shown here is derived from an EMBL/GenBank/DDBJ whole genome shotgun (WGS) entry which is preliminary data.</text>
</comment>
<sequence>MWRSSVLIFGLLIFKVVQAEPIDISELKEEYIRPESIPFPEDNPYSEAKLVLGKALYFDPRLSDSGTQSCATCHNPSFSWGDGMGLGVGHQH</sequence>
<evidence type="ECO:0000313" key="3">
    <source>
        <dbReference type="Proteomes" id="UP000838748"/>
    </source>
</evidence>
<evidence type="ECO:0000313" key="2">
    <source>
        <dbReference type="EMBL" id="CAH0537251.1"/>
    </source>
</evidence>
<dbReference type="Pfam" id="PF03150">
    <property type="entry name" value="CCP_MauG"/>
    <property type="match status" value="1"/>
</dbReference>
<dbReference type="EMBL" id="CAKLDM010000001">
    <property type="protein sequence ID" value="CAH0537251.1"/>
    <property type="molecule type" value="Genomic_DNA"/>
</dbReference>
<keyword evidence="3" id="KW-1185">Reference proteome</keyword>
<gene>
    <name evidence="2" type="ORF">VMF7928_01015</name>
</gene>
<feature type="domain" description="Di-haem cytochrome c peroxidase" evidence="1">
    <location>
        <begin position="48"/>
        <end position="91"/>
    </location>
</feature>
<dbReference type="InterPro" id="IPR036909">
    <property type="entry name" value="Cyt_c-like_dom_sf"/>
</dbReference>
<name>A0ABM9A150_9VIBR</name>
<evidence type="ECO:0000259" key="1">
    <source>
        <dbReference type="Pfam" id="PF03150"/>
    </source>
</evidence>
<accession>A0ABM9A150</accession>
<dbReference type="InterPro" id="IPR004852">
    <property type="entry name" value="Di-haem_cyt_c_peroxidsae"/>
</dbReference>
<dbReference type="Proteomes" id="UP000838748">
    <property type="component" value="Unassembled WGS sequence"/>
</dbReference>